<protein>
    <submittedName>
        <fullName evidence="3">GGDEF-domain containing protein</fullName>
    </submittedName>
</protein>
<dbReference type="PANTHER" id="PTHR33121">
    <property type="entry name" value="CYCLIC DI-GMP PHOSPHODIESTERASE PDEF"/>
    <property type="match status" value="1"/>
</dbReference>
<dbReference type="InterPro" id="IPR000160">
    <property type="entry name" value="GGDEF_dom"/>
</dbReference>
<dbReference type="PROSITE" id="PS50883">
    <property type="entry name" value="EAL"/>
    <property type="match status" value="1"/>
</dbReference>
<dbReference type="AlphaFoldDB" id="A0A2U1SQW9"/>
<dbReference type="SMART" id="SM00267">
    <property type="entry name" value="GGDEF"/>
    <property type="match status" value="1"/>
</dbReference>
<dbReference type="SUPFAM" id="SSF55073">
    <property type="entry name" value="Nucleotide cyclase"/>
    <property type="match status" value="1"/>
</dbReference>
<dbReference type="SMART" id="SM00052">
    <property type="entry name" value="EAL"/>
    <property type="match status" value="1"/>
</dbReference>
<dbReference type="PANTHER" id="PTHR33121:SF79">
    <property type="entry name" value="CYCLIC DI-GMP PHOSPHODIESTERASE PDED-RELATED"/>
    <property type="match status" value="1"/>
</dbReference>
<evidence type="ECO:0000313" key="4">
    <source>
        <dbReference type="Proteomes" id="UP000245137"/>
    </source>
</evidence>
<organism evidence="3 4">
    <name type="scientific">Methylosinus sporium</name>
    <dbReference type="NCBI Taxonomy" id="428"/>
    <lineage>
        <taxon>Bacteria</taxon>
        <taxon>Pseudomonadati</taxon>
        <taxon>Pseudomonadota</taxon>
        <taxon>Alphaproteobacteria</taxon>
        <taxon>Hyphomicrobiales</taxon>
        <taxon>Methylocystaceae</taxon>
        <taxon>Methylosinus</taxon>
    </lineage>
</organism>
<dbReference type="Pfam" id="PF00990">
    <property type="entry name" value="GGDEF"/>
    <property type="match status" value="1"/>
</dbReference>
<sequence>MQLRHLADKAVSTGLQEPASSLSAALAAPEQQPPAGPDLRSVTASIGMLAYEWDIATDRLSWGENLREVLATFADVDLSTGRAYGERLGAQSATSRFDAIVTSAGRDDGHGVLYNAIYALAPPRETGGGSLVWIEDCGKWFAGRDGRPSRAHGVVRVITERHEMERRLTRSAQFDALTGAMSRALLAEHSLRLLGQPEKTRKPFTILLVALENLFALNRTYGYDAGDEIIVGLATRLRANVRVNDLVARYAGNKFAVLLENCDVEQAKASGQRLIEVIAHSPFATEIGVVSVSARIGAVVAPRDGRSPAVLFQHAEEALDAARQRNAQRLVCYATSLARDNGRLHALQISDSVVSALNERRVELAFQPIVDAQTGDTAFYEALLRVRLADGAIVVPGDILPIAEKSGLVRLLDQRVLELALARLRADPSLRISVNASVATLHDPEWPDWLANATHVYAGVADRLTIEITETTLIDDFDKTRQLICDCKRLGIKFAMDDFGAGHTSFRNLRLLDFDFVKIDGVFIQNIIKSEDDRFFVRTLTDLAKHLGLKIVAEWVEDEATARLLRGWGVDFFQGSLFGSAMMASAPGETLDLARRA</sequence>
<dbReference type="GO" id="GO:0071111">
    <property type="term" value="F:cyclic-guanylate-specific phosphodiesterase activity"/>
    <property type="evidence" value="ECO:0007669"/>
    <property type="project" value="InterPro"/>
</dbReference>
<dbReference type="CDD" id="cd01948">
    <property type="entry name" value="EAL"/>
    <property type="match status" value="1"/>
</dbReference>
<evidence type="ECO:0000313" key="3">
    <source>
        <dbReference type="EMBL" id="PWB94006.1"/>
    </source>
</evidence>
<dbReference type="InterPro" id="IPR029787">
    <property type="entry name" value="Nucleotide_cyclase"/>
</dbReference>
<dbReference type="Pfam" id="PF00563">
    <property type="entry name" value="EAL"/>
    <property type="match status" value="1"/>
</dbReference>
<dbReference type="PROSITE" id="PS50887">
    <property type="entry name" value="GGDEF"/>
    <property type="match status" value="1"/>
</dbReference>
<dbReference type="EMBL" id="PUIV01000013">
    <property type="protein sequence ID" value="PWB94006.1"/>
    <property type="molecule type" value="Genomic_DNA"/>
</dbReference>
<dbReference type="Gene3D" id="3.30.70.270">
    <property type="match status" value="1"/>
</dbReference>
<evidence type="ECO:0000259" key="1">
    <source>
        <dbReference type="PROSITE" id="PS50883"/>
    </source>
</evidence>
<dbReference type="Gene3D" id="3.20.20.450">
    <property type="entry name" value="EAL domain"/>
    <property type="match status" value="1"/>
</dbReference>
<dbReference type="InterPro" id="IPR001633">
    <property type="entry name" value="EAL_dom"/>
</dbReference>
<dbReference type="RefSeq" id="WP_108917193.1">
    <property type="nucleotide sequence ID" value="NZ_BGJY01000010.1"/>
</dbReference>
<dbReference type="InterPro" id="IPR043128">
    <property type="entry name" value="Rev_trsase/Diguanyl_cyclase"/>
</dbReference>
<dbReference type="Proteomes" id="UP000245137">
    <property type="component" value="Unassembled WGS sequence"/>
</dbReference>
<dbReference type="NCBIfam" id="TIGR00254">
    <property type="entry name" value="GGDEF"/>
    <property type="match status" value="1"/>
</dbReference>
<evidence type="ECO:0000259" key="2">
    <source>
        <dbReference type="PROSITE" id="PS50887"/>
    </source>
</evidence>
<comment type="caution">
    <text evidence="3">The sequence shown here is derived from an EMBL/GenBank/DDBJ whole genome shotgun (WGS) entry which is preliminary data.</text>
</comment>
<gene>
    <name evidence="3" type="ORF">C5689_10300</name>
</gene>
<proteinExistence type="predicted"/>
<dbReference type="CDD" id="cd01949">
    <property type="entry name" value="GGDEF"/>
    <property type="match status" value="1"/>
</dbReference>
<feature type="domain" description="EAL" evidence="1">
    <location>
        <begin position="346"/>
        <end position="595"/>
    </location>
</feature>
<feature type="domain" description="GGDEF" evidence="2">
    <location>
        <begin position="202"/>
        <end position="335"/>
    </location>
</feature>
<reference evidence="3 4" key="1">
    <citation type="journal article" date="2018" name="Appl. Microbiol. Biotechnol.">
        <title>Co-cultivation of the strictly anaerobic methanogen Methanosarcina barkeri with aerobic methanotrophs in an oxygen-limited membrane bioreactor.</title>
        <authorList>
            <person name="In 't Zandt M.H."/>
            <person name="van den Bosch T.J.M."/>
            <person name="Rijkers R."/>
            <person name="van Kessel M.A.H.J."/>
            <person name="Jetten M.S.M."/>
            <person name="Welte C.U."/>
        </authorList>
    </citation>
    <scope>NUCLEOTIDE SEQUENCE [LARGE SCALE GENOMIC DNA]</scope>
    <source>
        <strain evidence="3 4">DSM 17706</strain>
    </source>
</reference>
<keyword evidence="4" id="KW-1185">Reference proteome</keyword>
<dbReference type="InterPro" id="IPR050706">
    <property type="entry name" value="Cyclic-di-GMP_PDE-like"/>
</dbReference>
<accession>A0A2U1SQW9</accession>
<dbReference type="OrthoDB" id="23692at2"/>
<dbReference type="SUPFAM" id="SSF141868">
    <property type="entry name" value="EAL domain-like"/>
    <property type="match status" value="1"/>
</dbReference>
<dbReference type="InterPro" id="IPR035919">
    <property type="entry name" value="EAL_sf"/>
</dbReference>
<name>A0A2U1SQW9_METSR</name>